<reference evidence="2" key="1">
    <citation type="submission" date="2023-08" db="EMBL/GenBank/DDBJ databases">
        <title>Black Yeasts Isolated from many extreme environments.</title>
        <authorList>
            <person name="Coleine C."/>
            <person name="Stajich J.E."/>
            <person name="Selbmann L."/>
        </authorList>
    </citation>
    <scope>NUCLEOTIDE SEQUENCE</scope>
    <source>
        <strain evidence="2">CCFEE 5810</strain>
    </source>
</reference>
<dbReference type="EMBL" id="JAVRQU010000005">
    <property type="protein sequence ID" value="KAK5703219.1"/>
    <property type="molecule type" value="Genomic_DNA"/>
</dbReference>
<protein>
    <recommendedName>
        <fullName evidence="4">ASST-domain-containing protein</fullName>
    </recommendedName>
</protein>
<evidence type="ECO:0000313" key="3">
    <source>
        <dbReference type="Proteomes" id="UP001310594"/>
    </source>
</evidence>
<dbReference type="InterPro" id="IPR053143">
    <property type="entry name" value="Arylsulfate_ST"/>
</dbReference>
<feature type="signal peptide" evidence="1">
    <location>
        <begin position="1"/>
        <end position="22"/>
    </location>
</feature>
<sequence>MSFPTRLVVLLAAILVDHAVNAQLAQASDALPTVSFLTRPQSYAPRLNITTSGAFAHGYIFLAPYQHPGSGPYIYDKFGNLVWDGFGVVGPANSHDFKVCQYQGVPHLCLTQSNQQRGYAVGHALVINSNYRIVAQIQTGRDARPSDQHEFQLIDGQSPSGILTSYRTVPFDLSAFNVTTGQGWLQEGMFQEIDVASGEVVFEWYSTNHVDPSDTQIKPNTTDVGGDGLTAHTAFDYFHINSIDKSDDGNYLVSARHTSTIYYINGTDQSIIWQLSYQGKSDFTCENFNFSFQHDARIMSRSDTVMNISIFDNAANCYDSTDRQSSGRFITIDTVAGTATQTRRILAPQGGIQSCSQGNTQVLGDGSVFQGWGDKAWFSEHNADNELVLAGTYTNTSVTETTAMNYRAFSFEWESTPNTTKPAVYSYALNDTAANTIYVSWNGATTVTTWRFYGAQQVGDVFEMIGNETKTGFETTYRPPQFHPWVMVEAVAWDGTSLANSSYQPTFVPSSTLAAYCDDASCEAATTYDAM</sequence>
<evidence type="ECO:0008006" key="4">
    <source>
        <dbReference type="Google" id="ProtNLM"/>
    </source>
</evidence>
<evidence type="ECO:0000313" key="2">
    <source>
        <dbReference type="EMBL" id="KAK5703219.1"/>
    </source>
</evidence>
<dbReference type="Proteomes" id="UP001310594">
    <property type="component" value="Unassembled WGS sequence"/>
</dbReference>
<dbReference type="Pfam" id="PF14269">
    <property type="entry name" value="Arylsulfotran_2"/>
    <property type="match status" value="1"/>
</dbReference>
<gene>
    <name evidence="2" type="ORF">LTR97_004168</name>
</gene>
<proteinExistence type="predicted"/>
<name>A0AAN7ZV04_9PEZI</name>
<dbReference type="SUPFAM" id="SSF50998">
    <property type="entry name" value="Quinoprotein alcohol dehydrogenase-like"/>
    <property type="match status" value="1"/>
</dbReference>
<dbReference type="InterPro" id="IPR039535">
    <property type="entry name" value="ASST-like"/>
</dbReference>
<dbReference type="AlphaFoldDB" id="A0AAN7ZV04"/>
<organism evidence="2 3">
    <name type="scientific">Elasticomyces elasticus</name>
    <dbReference type="NCBI Taxonomy" id="574655"/>
    <lineage>
        <taxon>Eukaryota</taxon>
        <taxon>Fungi</taxon>
        <taxon>Dikarya</taxon>
        <taxon>Ascomycota</taxon>
        <taxon>Pezizomycotina</taxon>
        <taxon>Dothideomycetes</taxon>
        <taxon>Dothideomycetidae</taxon>
        <taxon>Mycosphaerellales</taxon>
        <taxon>Teratosphaeriaceae</taxon>
        <taxon>Elasticomyces</taxon>
    </lineage>
</organism>
<feature type="chain" id="PRO_5042867111" description="ASST-domain-containing protein" evidence="1">
    <location>
        <begin position="23"/>
        <end position="531"/>
    </location>
</feature>
<dbReference type="PANTHER" id="PTHR35340:SF9">
    <property type="entry name" value="ASST-DOMAIN-CONTAINING PROTEIN"/>
    <property type="match status" value="1"/>
</dbReference>
<accession>A0AAN7ZV04</accession>
<dbReference type="PANTHER" id="PTHR35340">
    <property type="entry name" value="PQQ ENZYME REPEAT PROTEIN-RELATED"/>
    <property type="match status" value="1"/>
</dbReference>
<dbReference type="InterPro" id="IPR011047">
    <property type="entry name" value="Quinoprotein_ADH-like_sf"/>
</dbReference>
<keyword evidence="1" id="KW-0732">Signal</keyword>
<evidence type="ECO:0000256" key="1">
    <source>
        <dbReference type="SAM" id="SignalP"/>
    </source>
</evidence>
<comment type="caution">
    <text evidence="2">The sequence shown here is derived from an EMBL/GenBank/DDBJ whole genome shotgun (WGS) entry which is preliminary data.</text>
</comment>